<dbReference type="Pfam" id="PF11272">
    <property type="entry name" value="DUF3072"/>
    <property type="match status" value="1"/>
</dbReference>
<feature type="region of interest" description="Disordered" evidence="1">
    <location>
        <begin position="1"/>
        <end position="27"/>
    </location>
</feature>
<proteinExistence type="predicted"/>
<dbReference type="InterPro" id="IPR021425">
    <property type="entry name" value="DUF3072"/>
</dbReference>
<dbReference type="AlphaFoldDB" id="A0A5S9QY60"/>
<evidence type="ECO:0000313" key="3">
    <source>
        <dbReference type="Proteomes" id="UP000430146"/>
    </source>
</evidence>
<accession>A0A5S9QY60</accession>
<name>A0A5S9QY60_MYCVN</name>
<organism evidence="2 3">
    <name type="scientific">Mycolicibacterium vanbaalenii</name>
    <name type="common">Mycobacterium vanbaalenii</name>
    <dbReference type="NCBI Taxonomy" id="110539"/>
    <lineage>
        <taxon>Bacteria</taxon>
        <taxon>Bacillati</taxon>
        <taxon>Actinomycetota</taxon>
        <taxon>Actinomycetes</taxon>
        <taxon>Mycobacteriales</taxon>
        <taxon>Mycobacteriaceae</taxon>
        <taxon>Mycolicibacterium</taxon>
    </lineage>
</organism>
<evidence type="ECO:0000313" key="2">
    <source>
        <dbReference type="EMBL" id="CAA0124321.1"/>
    </source>
</evidence>
<keyword evidence="3" id="KW-1185">Reference proteome</keyword>
<reference evidence="2 3" key="1">
    <citation type="submission" date="2019-11" db="EMBL/GenBank/DDBJ databases">
        <authorList>
            <person name="Holert J."/>
        </authorList>
    </citation>
    <scope>NUCLEOTIDE SEQUENCE [LARGE SCALE GENOMIC DNA]</scope>
    <source>
        <strain evidence="2">BC8_1</strain>
    </source>
</reference>
<protein>
    <recommendedName>
        <fullName evidence="4">DUF3072 domain-containing protein</fullName>
    </recommendedName>
</protein>
<dbReference type="Proteomes" id="UP000430146">
    <property type="component" value="Unassembled WGS sequence"/>
</dbReference>
<sequence length="44" mass="4859">MTGAQRSYLHTLAQEADQEVPEDATKAQASELIDDLRQQTGRGE</sequence>
<evidence type="ECO:0000256" key="1">
    <source>
        <dbReference type="SAM" id="MobiDB-lite"/>
    </source>
</evidence>
<dbReference type="EMBL" id="CACSIP010000023">
    <property type="protein sequence ID" value="CAA0124321.1"/>
    <property type="molecule type" value="Genomic_DNA"/>
</dbReference>
<gene>
    <name evidence="2" type="ORF">AELLOGFF_00945</name>
</gene>
<dbReference type="OrthoDB" id="9811751at2"/>
<evidence type="ECO:0008006" key="4">
    <source>
        <dbReference type="Google" id="ProtNLM"/>
    </source>
</evidence>